<dbReference type="InterPro" id="IPR013630">
    <property type="entry name" value="Methyltransf_Zn-bd_dom_put"/>
</dbReference>
<sequence length="410" mass="45307">MEPNDVTRCRICEGAVRPFLDLGKQPISDAFRESDATGPEFFFDLVVGLCDSCTMVQLLHEVPRERMFHADYPYYSSGSATMREHFERVARKFLSTELRGHDPFMIELGCNDGVMLGVIAEAGCRHLGVEPSAAVAEVARGKGIHVRNQFFEESTAKDIAATEGKADVVYSANTICHIPYLDSVFRGLDEVLADNGVFVFEDPYFGDIVGKTSFDQIYDEHFYFFTARSVRAVATRFGFELVAVERLPVHGGEVRYTLARAGSRAVAPSVAAMVADEERAGLAEYGTCADFAARVDRTGRELRALLEQLCAEGRTVVAYGATAKSATVANYVGITPELVSFVCDTTPAKQGRLTPGTRLPVVGPERFRDPYPDYALLFAWNHADEIMAQEPDFRETGGKWITYVPDVRVE</sequence>
<feature type="domain" description="Methyltransferase putative zinc binding" evidence="1">
    <location>
        <begin position="9"/>
        <end position="68"/>
    </location>
</feature>
<evidence type="ECO:0000259" key="2">
    <source>
        <dbReference type="Pfam" id="PF08484"/>
    </source>
</evidence>
<evidence type="ECO:0000313" key="4">
    <source>
        <dbReference type="Proteomes" id="UP000635245"/>
    </source>
</evidence>
<evidence type="ECO:0000313" key="3">
    <source>
        <dbReference type="EMBL" id="MBK1787980.1"/>
    </source>
</evidence>
<keyword evidence="4" id="KW-1185">Reference proteome</keyword>
<reference evidence="3" key="1">
    <citation type="submission" date="2020-12" db="EMBL/GenBank/DDBJ databases">
        <title>Prauserella sp. ASG 168, a novel actinomycete isolated from cave rock.</title>
        <authorList>
            <person name="Suriyachadkun C."/>
        </authorList>
    </citation>
    <scope>NUCLEOTIDE SEQUENCE</scope>
    <source>
        <strain evidence="3">ASG 168</strain>
    </source>
</reference>
<dbReference type="CDD" id="cd02440">
    <property type="entry name" value="AdoMet_MTases"/>
    <property type="match status" value="1"/>
</dbReference>
<dbReference type="InterPro" id="IPR013691">
    <property type="entry name" value="MeTrfase_14"/>
</dbReference>
<dbReference type="GO" id="GO:0032259">
    <property type="term" value="P:methylation"/>
    <property type="evidence" value="ECO:0007669"/>
    <property type="project" value="UniProtKB-KW"/>
</dbReference>
<dbReference type="InterPro" id="IPR038576">
    <property type="entry name" value="Methyltransf_Zn-bd_dom_put_sf"/>
</dbReference>
<dbReference type="Proteomes" id="UP000635245">
    <property type="component" value="Unassembled WGS sequence"/>
</dbReference>
<comment type="caution">
    <text evidence="3">The sequence shown here is derived from an EMBL/GenBank/DDBJ whole genome shotgun (WGS) entry which is preliminary data.</text>
</comment>
<evidence type="ECO:0000259" key="1">
    <source>
        <dbReference type="Pfam" id="PF08421"/>
    </source>
</evidence>
<organism evidence="3 4">
    <name type="scientific">Prauserella cavernicola</name>
    <dbReference type="NCBI Taxonomy" id="2800127"/>
    <lineage>
        <taxon>Bacteria</taxon>
        <taxon>Bacillati</taxon>
        <taxon>Actinomycetota</taxon>
        <taxon>Actinomycetes</taxon>
        <taxon>Pseudonocardiales</taxon>
        <taxon>Pseudonocardiaceae</taxon>
        <taxon>Prauserella</taxon>
    </lineage>
</organism>
<dbReference type="Pfam" id="PF08421">
    <property type="entry name" value="Methyltransf_13"/>
    <property type="match status" value="1"/>
</dbReference>
<proteinExistence type="predicted"/>
<keyword evidence="3" id="KW-0808">Transferase</keyword>
<dbReference type="EMBL" id="JAENJH010000008">
    <property type="protein sequence ID" value="MBK1787980.1"/>
    <property type="molecule type" value="Genomic_DNA"/>
</dbReference>
<dbReference type="AlphaFoldDB" id="A0A934QWM8"/>
<dbReference type="Gene3D" id="6.10.250.3100">
    <property type="match status" value="1"/>
</dbReference>
<dbReference type="PANTHER" id="PTHR43861:SF5">
    <property type="entry name" value="BLL5978 PROTEIN"/>
    <property type="match status" value="1"/>
</dbReference>
<dbReference type="Pfam" id="PF13489">
    <property type="entry name" value="Methyltransf_23"/>
    <property type="match status" value="1"/>
</dbReference>
<protein>
    <submittedName>
        <fullName evidence="3">Class I SAM-dependent methyltransferase</fullName>
    </submittedName>
</protein>
<dbReference type="GO" id="GO:0008168">
    <property type="term" value="F:methyltransferase activity"/>
    <property type="evidence" value="ECO:0007669"/>
    <property type="project" value="UniProtKB-KW"/>
</dbReference>
<dbReference type="Gene3D" id="6.20.50.110">
    <property type="entry name" value="Methyltransferase, zinc-binding domain"/>
    <property type="match status" value="1"/>
</dbReference>
<dbReference type="Gene3D" id="3.40.50.720">
    <property type="entry name" value="NAD(P)-binding Rossmann-like Domain"/>
    <property type="match status" value="1"/>
</dbReference>
<dbReference type="RefSeq" id="WP_200323228.1">
    <property type="nucleotide sequence ID" value="NZ_JAENJH010000008.1"/>
</dbReference>
<accession>A0A934QWM8</accession>
<dbReference type="InterPro" id="IPR029063">
    <property type="entry name" value="SAM-dependent_MTases_sf"/>
</dbReference>
<dbReference type="PANTHER" id="PTHR43861">
    <property type="entry name" value="TRANS-ACONITATE 2-METHYLTRANSFERASE-RELATED"/>
    <property type="match status" value="1"/>
</dbReference>
<gene>
    <name evidence="3" type="ORF">JHE00_26920</name>
</gene>
<dbReference type="SUPFAM" id="SSF53335">
    <property type="entry name" value="S-adenosyl-L-methionine-dependent methyltransferases"/>
    <property type="match status" value="1"/>
</dbReference>
<keyword evidence="3" id="KW-0489">Methyltransferase</keyword>
<name>A0A934QWM8_9PSEU</name>
<dbReference type="Pfam" id="PF08484">
    <property type="entry name" value="Methyltransf_14"/>
    <property type="match status" value="1"/>
</dbReference>
<dbReference type="Gene3D" id="3.40.50.150">
    <property type="entry name" value="Vaccinia Virus protein VP39"/>
    <property type="match status" value="1"/>
</dbReference>
<feature type="domain" description="C-methyltransferase" evidence="2">
    <location>
        <begin position="248"/>
        <end position="405"/>
    </location>
</feature>